<organism evidence="2 3">
    <name type="scientific">Allosphingosinicella ginsenosidimutans</name>
    <dbReference type="NCBI Taxonomy" id="1176539"/>
    <lineage>
        <taxon>Bacteria</taxon>
        <taxon>Pseudomonadati</taxon>
        <taxon>Pseudomonadota</taxon>
        <taxon>Alphaproteobacteria</taxon>
        <taxon>Sphingomonadales</taxon>
        <taxon>Sphingomonadaceae</taxon>
        <taxon>Allosphingosinicella</taxon>
    </lineage>
</organism>
<protein>
    <recommendedName>
        <fullName evidence="4">DUF883 family protein</fullName>
    </recommendedName>
</protein>
<dbReference type="Proteomes" id="UP000321249">
    <property type="component" value="Unassembled WGS sequence"/>
</dbReference>
<evidence type="ECO:0000313" key="3">
    <source>
        <dbReference type="Proteomes" id="UP000321249"/>
    </source>
</evidence>
<gene>
    <name evidence="2" type="ORF">FRZ32_12890</name>
</gene>
<accession>A0A5C6TWD2</accession>
<evidence type="ECO:0008006" key="4">
    <source>
        <dbReference type="Google" id="ProtNLM"/>
    </source>
</evidence>
<proteinExistence type="predicted"/>
<dbReference type="OrthoDB" id="7426580at2"/>
<dbReference type="AlphaFoldDB" id="A0A5C6TWD2"/>
<keyword evidence="3" id="KW-1185">Reference proteome</keyword>
<feature type="region of interest" description="Disordered" evidence="1">
    <location>
        <begin position="1"/>
        <end position="35"/>
    </location>
</feature>
<evidence type="ECO:0000256" key="1">
    <source>
        <dbReference type="SAM" id="MobiDB-lite"/>
    </source>
</evidence>
<dbReference type="EMBL" id="VOQQ01000001">
    <property type="protein sequence ID" value="TXC64470.1"/>
    <property type="molecule type" value="Genomic_DNA"/>
</dbReference>
<comment type="caution">
    <text evidence="2">The sequence shown here is derived from an EMBL/GenBank/DDBJ whole genome shotgun (WGS) entry which is preliminary data.</text>
</comment>
<feature type="compositionally biased region" description="Polar residues" evidence="1">
    <location>
        <begin position="8"/>
        <end position="27"/>
    </location>
</feature>
<name>A0A5C6TWD2_9SPHN</name>
<evidence type="ECO:0000313" key="2">
    <source>
        <dbReference type="EMBL" id="TXC64470.1"/>
    </source>
</evidence>
<reference evidence="2 3" key="1">
    <citation type="journal article" date="2015" name="J. Microbiol.">
        <title>Sphingosinicella ginsenosidimutans sp. nov., with ginsenoside converting activity.</title>
        <authorList>
            <person name="Kim J.K."/>
            <person name="Kang M.S."/>
            <person name="Park S.C."/>
            <person name="Kim K.M."/>
            <person name="Choi K."/>
            <person name="Yoon M.H."/>
            <person name="Im W.T."/>
        </authorList>
    </citation>
    <scope>NUCLEOTIDE SEQUENCE [LARGE SCALE GENOMIC DNA]</scope>
    <source>
        <strain evidence="2 3">BS-11</strain>
    </source>
</reference>
<dbReference type="RefSeq" id="WP_147043893.1">
    <property type="nucleotide sequence ID" value="NZ_BAABIR010000001.1"/>
</dbReference>
<sequence>MPRPDTDLPQNGDVTIAEPTSSQSSAGTAREAADRLAGQVREQMLSLKGQAGEKLMSYAGDGKDRATNLLDDISAVIEDAARSIEQRLGAEYGGYAHRAAEAVAGFSGKVRDKSVDDLLDDGREIVRKSPGVAIAAAAVVGFALVRVLRSASGDSRPANDEA</sequence>